<dbReference type="Pfam" id="PF01743">
    <property type="entry name" value="PolyA_pol"/>
    <property type="match status" value="1"/>
</dbReference>
<feature type="domain" description="tRNA nucleotidyltransferase/poly(A) polymerase RNA and SrmB- binding" evidence="11">
    <location>
        <begin position="195"/>
        <end position="255"/>
    </location>
</feature>
<evidence type="ECO:0000259" key="11">
    <source>
        <dbReference type="Pfam" id="PF12627"/>
    </source>
</evidence>
<feature type="active site" evidence="7">
    <location>
        <position position="137"/>
    </location>
</feature>
<dbReference type="InterPro" id="IPR002646">
    <property type="entry name" value="PolA_pol_head_dom"/>
</dbReference>
<keyword evidence="5 7" id="KW-0694">RNA-binding</keyword>
<gene>
    <name evidence="7 12" type="primary">pcnB</name>
    <name evidence="12" type="ORF">AUT07_00221</name>
</gene>
<keyword evidence="2 7" id="KW-0808">Transferase</keyword>
<feature type="domain" description="Polymerase A arginine-rich C-terminal" evidence="10">
    <location>
        <begin position="315"/>
        <end position="406"/>
    </location>
</feature>
<dbReference type="InterPro" id="IPR010206">
    <property type="entry name" value="PolA_pol_I"/>
</dbReference>
<feature type="domain" description="Poly A polymerase head" evidence="9">
    <location>
        <begin position="38"/>
        <end position="168"/>
    </location>
</feature>
<dbReference type="KEGG" id="asy:AUT07_00221"/>
<dbReference type="InterPro" id="IPR043519">
    <property type="entry name" value="NT_sf"/>
</dbReference>
<sequence length="409" mass="48231">MNTSISVIPRNKHPISRKNISDNALKVLYRLNNFGYEAYLVGGSVRDLLLGKKPRDFDVSTNATPEQIRKLFYNCYLVGRRFRLAHIIFDYEIIEVSTFRSSHKKTKNNNIINQTKNGVFLTNNIFGNIEDDVIQRDFTINSLYYKINDHSIHDYVGGLKDLKHGMIRLIGDPDIRYREDPVRILRAIRFACTLNMKMDDKTSKVIPKLAFLLRSISSARLFEEFIKLLYTGKLYKIYQELKRYNIFQLLFPLLEKHFTNNGDSPMELLIKQLLKSIDHRIKNNKHVNPAFLFATILWYPMLNYTDNLLQKGTFSYYGAFHIAINHVLNKQCRSIAIPKRFTSIIRDIWQLQLKLLRRRSKKANKILEHSKFHAAFNLLELRAQVEKEYNLKEIVHWWDAFQKANNILQ</sequence>
<dbReference type="EC" id="2.7.7.19" evidence="7"/>
<evidence type="ECO:0000256" key="3">
    <source>
        <dbReference type="ARBA" id="ARBA00022741"/>
    </source>
</evidence>
<evidence type="ECO:0000256" key="2">
    <source>
        <dbReference type="ARBA" id="ARBA00022679"/>
    </source>
</evidence>
<dbReference type="NCBIfam" id="TIGR01942">
    <property type="entry name" value="pcnB"/>
    <property type="match status" value="1"/>
</dbReference>
<dbReference type="PANTHER" id="PTHR43051:SF1">
    <property type="entry name" value="POLYNUCLEOTIDE ADENYLYLTRANSFERASE FAMILY PROTEIN"/>
    <property type="match status" value="1"/>
</dbReference>
<keyword evidence="1 7" id="KW-0507">mRNA processing</keyword>
<dbReference type="Proteomes" id="UP000069926">
    <property type="component" value="Chromosome"/>
</dbReference>
<dbReference type="GO" id="GO:0006397">
    <property type="term" value="P:mRNA processing"/>
    <property type="evidence" value="ECO:0007669"/>
    <property type="project" value="UniProtKB-KW"/>
</dbReference>
<evidence type="ECO:0000256" key="7">
    <source>
        <dbReference type="HAMAP-Rule" id="MF_00957"/>
    </source>
</evidence>
<dbReference type="STRING" id="634113.AUT07_00221"/>
<keyword evidence="4 7" id="KW-0067">ATP-binding</keyword>
<evidence type="ECO:0000313" key="13">
    <source>
        <dbReference type="Proteomes" id="UP000069926"/>
    </source>
</evidence>
<dbReference type="AlphaFoldDB" id="A0A0X9W2R5"/>
<dbReference type="Gene3D" id="3.30.460.10">
    <property type="entry name" value="Beta Polymerase, domain 2"/>
    <property type="match status" value="1"/>
</dbReference>
<dbReference type="Gene3D" id="1.10.3090.10">
    <property type="entry name" value="cca-adding enzyme, domain 2"/>
    <property type="match status" value="1"/>
</dbReference>
<dbReference type="EMBL" id="CP013920">
    <property type="protein sequence ID" value="AMA64804.1"/>
    <property type="molecule type" value="Genomic_DNA"/>
</dbReference>
<keyword evidence="13" id="KW-1185">Reference proteome</keyword>
<organism evidence="12 13">
    <name type="scientific">Candidatus Arsenophonus lipoptenae</name>
    <dbReference type="NCBI Taxonomy" id="634113"/>
    <lineage>
        <taxon>Bacteria</taxon>
        <taxon>Pseudomonadati</taxon>
        <taxon>Pseudomonadota</taxon>
        <taxon>Gammaproteobacteria</taxon>
        <taxon>Enterobacterales</taxon>
        <taxon>Morganellaceae</taxon>
        <taxon>Arsenophonus</taxon>
    </lineage>
</organism>
<dbReference type="SUPFAM" id="SSF81301">
    <property type="entry name" value="Nucleotidyltransferase"/>
    <property type="match status" value="1"/>
</dbReference>
<dbReference type="PANTHER" id="PTHR43051">
    <property type="entry name" value="POLYNUCLEOTIDE ADENYLYLTRANSFERASE FAMILY PROTEIN"/>
    <property type="match status" value="1"/>
</dbReference>
<dbReference type="GO" id="GO:1990817">
    <property type="term" value="F:poly(A) RNA polymerase activity"/>
    <property type="evidence" value="ECO:0007669"/>
    <property type="project" value="UniProtKB-UniRule"/>
</dbReference>
<name>A0A0X9W2R5_9GAMM</name>
<accession>A0A0X9W2R5</accession>
<evidence type="ECO:0000256" key="1">
    <source>
        <dbReference type="ARBA" id="ARBA00022664"/>
    </source>
</evidence>
<evidence type="ECO:0000256" key="5">
    <source>
        <dbReference type="ARBA" id="ARBA00022884"/>
    </source>
</evidence>
<evidence type="ECO:0000256" key="6">
    <source>
        <dbReference type="ARBA" id="ARBA00023163"/>
    </source>
</evidence>
<dbReference type="InterPro" id="IPR032828">
    <property type="entry name" value="PolyA_RNA-bd"/>
</dbReference>
<dbReference type="FunFam" id="3.30.460.10:FF:000035">
    <property type="entry name" value="Poly(A) polymerase I"/>
    <property type="match status" value="1"/>
</dbReference>
<evidence type="ECO:0000313" key="12">
    <source>
        <dbReference type="EMBL" id="AMA64804.1"/>
    </source>
</evidence>
<protein>
    <recommendedName>
        <fullName evidence="7">Poly(A) polymerase I</fullName>
        <shortName evidence="7">PAP I</shortName>
        <ecNumber evidence="7">2.7.7.19</ecNumber>
    </recommendedName>
</protein>
<keyword evidence="12" id="KW-0548">Nucleotidyltransferase</keyword>
<feature type="active site" evidence="7">
    <location>
        <position position="58"/>
    </location>
</feature>
<dbReference type="GO" id="GO:0005524">
    <property type="term" value="F:ATP binding"/>
    <property type="evidence" value="ECO:0007669"/>
    <property type="project" value="UniProtKB-UniRule"/>
</dbReference>
<dbReference type="CDD" id="cd05398">
    <property type="entry name" value="NT_ClassII-CCAase"/>
    <property type="match status" value="1"/>
</dbReference>
<dbReference type="InterPro" id="IPR025866">
    <property type="entry name" value="PolyA_pol_arg_C_dom"/>
</dbReference>
<dbReference type="InterPro" id="IPR052191">
    <property type="entry name" value="tRNA_ntf/polyA_polymerase_I"/>
</dbReference>
<evidence type="ECO:0000256" key="4">
    <source>
        <dbReference type="ARBA" id="ARBA00022840"/>
    </source>
</evidence>
<dbReference type="GO" id="GO:0043633">
    <property type="term" value="P:polyadenylation-dependent RNA catabolic process"/>
    <property type="evidence" value="ECO:0007669"/>
    <property type="project" value="InterPro"/>
</dbReference>
<keyword evidence="6 7" id="KW-0804">Transcription</keyword>
<comment type="function">
    <text evidence="7">Adds poly(A) tail to the 3' end of many RNAs, which usually targets these RNAs for decay. Plays a significant role in the global control of gene expression, through influencing the rate of transcript degradation, and in the general RNA quality control.</text>
</comment>
<evidence type="ECO:0000259" key="9">
    <source>
        <dbReference type="Pfam" id="PF01743"/>
    </source>
</evidence>
<dbReference type="GO" id="GO:0003723">
    <property type="term" value="F:RNA binding"/>
    <property type="evidence" value="ECO:0007669"/>
    <property type="project" value="UniProtKB-UniRule"/>
</dbReference>
<comment type="similarity">
    <text evidence="7 8">Belongs to the tRNA nucleotidyltransferase/poly(A) polymerase family.</text>
</comment>
<proteinExistence type="inferred from homology"/>
<dbReference type="HAMAP" id="MF_00957">
    <property type="entry name" value="PolyA_pol"/>
    <property type="match status" value="1"/>
</dbReference>
<evidence type="ECO:0000259" key="10">
    <source>
        <dbReference type="Pfam" id="PF12626"/>
    </source>
</evidence>
<reference evidence="12 13" key="1">
    <citation type="submission" date="2016-01" db="EMBL/GenBank/DDBJ databases">
        <title>Genome sequence of Ca. Arsenophonus lipopteni, the exclusive symbiont of a blood sucking fly Lipoptena cervi (Diptera: Hippoboscidae).</title>
        <authorList>
            <person name="Novakova E."/>
            <person name="Hypsa V."/>
            <person name="Nguyen P."/>
            <person name="Husnik F."/>
            <person name="Darby A.C."/>
        </authorList>
    </citation>
    <scope>NUCLEOTIDE SEQUENCE [LARGE SCALE GENOMIC DNA]</scope>
    <source>
        <strain evidence="12 13">CB</strain>
    </source>
</reference>
<dbReference type="PATRIC" id="fig|634113.3.peg.213"/>
<dbReference type="Pfam" id="PF12626">
    <property type="entry name" value="PolyA_pol_arg_C"/>
    <property type="match status" value="1"/>
</dbReference>
<feature type="active site" evidence="7">
    <location>
        <position position="56"/>
    </location>
</feature>
<keyword evidence="3 7" id="KW-0547">Nucleotide-binding</keyword>
<comment type="catalytic activity">
    <reaction evidence="7">
        <text>RNA(n) + ATP = RNA(n)-3'-adenine ribonucleotide + diphosphate</text>
        <dbReference type="Rhea" id="RHEA:11332"/>
        <dbReference type="Rhea" id="RHEA-COMP:14527"/>
        <dbReference type="Rhea" id="RHEA-COMP:17347"/>
        <dbReference type="ChEBI" id="CHEBI:30616"/>
        <dbReference type="ChEBI" id="CHEBI:33019"/>
        <dbReference type="ChEBI" id="CHEBI:140395"/>
        <dbReference type="ChEBI" id="CHEBI:173115"/>
        <dbReference type="EC" id="2.7.7.19"/>
    </reaction>
</comment>
<dbReference type="SUPFAM" id="SSF81891">
    <property type="entry name" value="Poly A polymerase C-terminal region-like"/>
    <property type="match status" value="1"/>
</dbReference>
<dbReference type="Pfam" id="PF12627">
    <property type="entry name" value="PolyA_pol_RNAbd"/>
    <property type="match status" value="1"/>
</dbReference>
<evidence type="ECO:0000256" key="8">
    <source>
        <dbReference type="RuleBase" id="RU003953"/>
    </source>
</evidence>